<proteinExistence type="predicted"/>
<sequence length="34" mass="3978">MSDTLGDVIFYTLSIRKEHRFNPYALQCAITFIL</sequence>
<dbReference type="EMBL" id="BK059134">
    <property type="protein sequence ID" value="DAE33414.1"/>
    <property type="molecule type" value="Genomic_DNA"/>
</dbReference>
<protein>
    <submittedName>
        <fullName evidence="1">Uncharacterized protein</fullName>
    </submittedName>
</protein>
<evidence type="ECO:0000313" key="1">
    <source>
        <dbReference type="EMBL" id="DAE33414.1"/>
    </source>
</evidence>
<organism evidence="1">
    <name type="scientific">virus sp. ctQ5V6</name>
    <dbReference type="NCBI Taxonomy" id="2825815"/>
    <lineage>
        <taxon>Viruses</taxon>
    </lineage>
</organism>
<accession>A0A8S5RQ44</accession>
<reference evidence="1" key="1">
    <citation type="journal article" date="2021" name="Proc. Natl. Acad. Sci. U.S.A.">
        <title>A Catalog of Tens of Thousands of Viruses from Human Metagenomes Reveals Hidden Associations with Chronic Diseases.</title>
        <authorList>
            <person name="Tisza M.J."/>
            <person name="Buck C.B."/>
        </authorList>
    </citation>
    <scope>NUCLEOTIDE SEQUENCE</scope>
    <source>
        <strain evidence="1">CtQ5V6</strain>
    </source>
</reference>
<name>A0A8S5RQ44_9VIRU</name>